<evidence type="ECO:0000256" key="1">
    <source>
        <dbReference type="ARBA" id="ARBA00022614"/>
    </source>
</evidence>
<comment type="caution">
    <text evidence="4">The sequence shown here is derived from an EMBL/GenBank/DDBJ whole genome shotgun (WGS) entry which is preliminary data.</text>
</comment>
<evidence type="ECO:0000259" key="3">
    <source>
        <dbReference type="Pfam" id="PF17776"/>
    </source>
</evidence>
<accession>A0ABD1K9Q0</accession>
<dbReference type="InterPro" id="IPR032675">
    <property type="entry name" value="LRR_dom_sf"/>
</dbReference>
<dbReference type="AlphaFoldDB" id="A0ABD1K9Q0"/>
<evidence type="ECO:0000313" key="5">
    <source>
        <dbReference type="Proteomes" id="UP001591681"/>
    </source>
</evidence>
<keyword evidence="1" id="KW-0433">Leucine-rich repeat</keyword>
<keyword evidence="5" id="KW-1185">Reference proteome</keyword>
<proteinExistence type="predicted"/>
<dbReference type="InterPro" id="IPR041267">
    <property type="entry name" value="NLRP_HD2"/>
</dbReference>
<organism evidence="4 5">
    <name type="scientific">Coilia grayii</name>
    <name type="common">Gray's grenadier anchovy</name>
    <dbReference type="NCBI Taxonomy" id="363190"/>
    <lineage>
        <taxon>Eukaryota</taxon>
        <taxon>Metazoa</taxon>
        <taxon>Chordata</taxon>
        <taxon>Craniata</taxon>
        <taxon>Vertebrata</taxon>
        <taxon>Euteleostomi</taxon>
        <taxon>Actinopterygii</taxon>
        <taxon>Neopterygii</taxon>
        <taxon>Teleostei</taxon>
        <taxon>Clupei</taxon>
        <taxon>Clupeiformes</taxon>
        <taxon>Clupeoidei</taxon>
        <taxon>Engraulidae</taxon>
        <taxon>Coilinae</taxon>
        <taxon>Coilia</taxon>
    </lineage>
</organism>
<dbReference type="Gene3D" id="3.80.10.10">
    <property type="entry name" value="Ribonuclease Inhibitor"/>
    <property type="match status" value="2"/>
</dbReference>
<keyword evidence="2" id="KW-0677">Repeat</keyword>
<sequence>MPEQQQTSQLSALFRAATLHDLHKTAVDLALRSKNGHLDLFLRFLLGLSLESNQSLFRLLLLHTSSQSQSSEQTVQLVKHKIRDQDESDRRINLFYCLNELNQHVVVEHTDRSSGTLSVVMLLPGEWRTGKFKFETSEEYLDEFDLQKCIKTPEKDQTELLSPDDVLQKLMQSDVFTSSTSAKVYVLPSAGSSATYVTAAPKHCPTVPSTSVASTLYKCPLTEKSCSYLASVLTSHSSSLTQLQLRNNKLQESGGELLCSALCHPNCKLEKLELYECPLTEKSCSYLASVLTSHSSSLTQLQLKGGQWRSSSLSSVHLSSSAGCHPDCKRWELRLEGYNVTEEICSYLLSALTSHTSTLSGRYLRKEEVELLCSALCHQHCRLEKLELDECPLTEKSCSYLASVLTSHSSSLTQLQLDVYIQKDSAAKKLCALQKDPHYQVEMSISGGYSYPYKRWLYLSCTVLQDSDVKTLSAHCQQQSQDPIIHLSSRTIIHVGSSRTISMATAASRMEPTTTIRVESTTTIRVESSRTIRVESTTTIRVESTTTIRVESNRNIRVESTTTIRVESTTAISVESTTTMRVESTTTIRVESTTTIRVESSECGEIVAHRLSSCQEQEHFLQFLVALVEPSGGDSGRSFVPPHETF</sequence>
<protein>
    <recommendedName>
        <fullName evidence="3">NACHT LRR and PYD domain-containing protein</fullName>
    </recommendedName>
</protein>
<gene>
    <name evidence="4" type="ORF">ACEWY4_007959</name>
</gene>
<dbReference type="InterPro" id="IPR051261">
    <property type="entry name" value="NLR"/>
</dbReference>
<dbReference type="EMBL" id="JBHFQA010000007">
    <property type="protein sequence ID" value="KAL2095811.1"/>
    <property type="molecule type" value="Genomic_DNA"/>
</dbReference>
<name>A0ABD1K9Q0_9TELE</name>
<dbReference type="PANTHER" id="PTHR24106">
    <property type="entry name" value="NACHT, LRR AND CARD DOMAINS-CONTAINING"/>
    <property type="match status" value="1"/>
</dbReference>
<dbReference type="SUPFAM" id="SSF52047">
    <property type="entry name" value="RNI-like"/>
    <property type="match status" value="1"/>
</dbReference>
<reference evidence="4 5" key="1">
    <citation type="submission" date="2024-09" db="EMBL/GenBank/DDBJ databases">
        <title>A chromosome-level genome assembly of Gray's grenadier anchovy, Coilia grayii.</title>
        <authorList>
            <person name="Fu Z."/>
        </authorList>
    </citation>
    <scope>NUCLEOTIDE SEQUENCE [LARGE SCALE GENOMIC DNA]</scope>
    <source>
        <strain evidence="4">G4</strain>
        <tissue evidence="4">Muscle</tissue>
    </source>
</reference>
<dbReference type="SMART" id="SM00368">
    <property type="entry name" value="LRR_RI"/>
    <property type="match status" value="3"/>
</dbReference>
<evidence type="ECO:0000256" key="2">
    <source>
        <dbReference type="ARBA" id="ARBA00022737"/>
    </source>
</evidence>
<dbReference type="Pfam" id="PF17776">
    <property type="entry name" value="NLRC4_HD2"/>
    <property type="match status" value="1"/>
</dbReference>
<evidence type="ECO:0000313" key="4">
    <source>
        <dbReference type="EMBL" id="KAL2095811.1"/>
    </source>
</evidence>
<feature type="domain" description="NACHT LRR and PYD" evidence="3">
    <location>
        <begin position="10"/>
        <end position="108"/>
    </location>
</feature>
<dbReference type="Proteomes" id="UP001591681">
    <property type="component" value="Unassembled WGS sequence"/>
</dbReference>